<dbReference type="Gene3D" id="3.40.50.620">
    <property type="entry name" value="HUPs"/>
    <property type="match status" value="1"/>
</dbReference>
<evidence type="ECO:0000313" key="3">
    <source>
        <dbReference type="Proteomes" id="UP001431429"/>
    </source>
</evidence>
<dbReference type="EMBL" id="JAMQAW010000042">
    <property type="protein sequence ID" value="MCM2392654.1"/>
    <property type="molecule type" value="Genomic_DNA"/>
</dbReference>
<dbReference type="RefSeq" id="WP_250922980.1">
    <property type="nucleotide sequence ID" value="NZ_JAMQAW010000042.1"/>
</dbReference>
<evidence type="ECO:0000256" key="1">
    <source>
        <dbReference type="SAM" id="MobiDB-lite"/>
    </source>
</evidence>
<feature type="compositionally biased region" description="Low complexity" evidence="1">
    <location>
        <begin position="247"/>
        <end position="259"/>
    </location>
</feature>
<name>A0ABT0UW26_9ACTN</name>
<feature type="region of interest" description="Disordered" evidence="1">
    <location>
        <begin position="245"/>
        <end position="265"/>
    </location>
</feature>
<reference evidence="2" key="1">
    <citation type="submission" date="2022-06" db="EMBL/GenBank/DDBJ databases">
        <title>Genome public.</title>
        <authorList>
            <person name="Sun Q."/>
        </authorList>
    </citation>
    <scope>NUCLEOTIDE SEQUENCE</scope>
    <source>
        <strain evidence="2">CWNU-1</strain>
    </source>
</reference>
<dbReference type="Proteomes" id="UP001431429">
    <property type="component" value="Unassembled WGS sequence"/>
</dbReference>
<accession>A0ABT0UW26</accession>
<evidence type="ECO:0008006" key="4">
    <source>
        <dbReference type="Google" id="ProtNLM"/>
    </source>
</evidence>
<proteinExistence type="predicted"/>
<sequence length="265" mass="30141">MTQRVVQFSGGLGSFGVALRVAEKHGTSGMTLLFADTRAECPDLWRFADDTSRLLGVPLTKVADGRDPWELFRDKRFLGNDRIAPCTKYLKQIPCRKWMRAHAPVSDSLVYIGIEKTKRDRARARAIAQNWKPWQVRFPLCNRWEPELSKEESKARLMDLSRWHGIEPPRLYELGYGHNNCGGLCVRAGQKQWKLTLKVQPERYGFAEAQEQGMRDLLGRPVSMLRQRRKGVAYPLPLSELRRQYEAAESTSASASPPAVGMEPA</sequence>
<dbReference type="InterPro" id="IPR014729">
    <property type="entry name" value="Rossmann-like_a/b/a_fold"/>
</dbReference>
<gene>
    <name evidence="2" type="ORF">NBG84_30950</name>
</gene>
<evidence type="ECO:0000313" key="2">
    <source>
        <dbReference type="EMBL" id="MCM2392654.1"/>
    </source>
</evidence>
<dbReference type="SUPFAM" id="SSF52402">
    <property type="entry name" value="Adenine nucleotide alpha hydrolases-like"/>
    <property type="match status" value="1"/>
</dbReference>
<keyword evidence="3" id="KW-1185">Reference proteome</keyword>
<protein>
    <recommendedName>
        <fullName evidence="4">Phosphoadenosine phosphosulphate reductase domain-containing protein</fullName>
    </recommendedName>
</protein>
<organism evidence="2 3">
    <name type="scientific">Streptomyces albipurpureus</name>
    <dbReference type="NCBI Taxonomy" id="2897419"/>
    <lineage>
        <taxon>Bacteria</taxon>
        <taxon>Bacillati</taxon>
        <taxon>Actinomycetota</taxon>
        <taxon>Actinomycetes</taxon>
        <taxon>Kitasatosporales</taxon>
        <taxon>Streptomycetaceae</taxon>
        <taxon>Streptomyces</taxon>
    </lineage>
</organism>
<comment type="caution">
    <text evidence="2">The sequence shown here is derived from an EMBL/GenBank/DDBJ whole genome shotgun (WGS) entry which is preliminary data.</text>
</comment>